<dbReference type="PROSITE" id="PS51192">
    <property type="entry name" value="HELICASE_ATP_BIND_1"/>
    <property type="match status" value="1"/>
</dbReference>
<keyword evidence="5 15" id="KW-0378">Hydrolase</keyword>
<feature type="domain" description="Helicase ATP-binding" evidence="16">
    <location>
        <begin position="283"/>
        <end position="446"/>
    </location>
</feature>
<dbReference type="NCBIfam" id="NF008168">
    <property type="entry name" value="PRK10917.2-2"/>
    <property type="match status" value="1"/>
</dbReference>
<evidence type="ECO:0000256" key="2">
    <source>
        <dbReference type="ARBA" id="ARBA00017846"/>
    </source>
</evidence>
<dbReference type="Gene3D" id="3.40.50.300">
    <property type="entry name" value="P-loop containing nucleotide triphosphate hydrolases"/>
    <property type="match status" value="2"/>
</dbReference>
<evidence type="ECO:0000256" key="12">
    <source>
        <dbReference type="ARBA" id="ARBA00034617"/>
    </source>
</evidence>
<gene>
    <name evidence="18" type="primary">recG</name>
    <name evidence="18" type="ORF">EGI31_09520</name>
</gene>
<evidence type="ECO:0000256" key="14">
    <source>
        <dbReference type="ARBA" id="ARBA00048988"/>
    </source>
</evidence>
<dbReference type="PROSITE" id="PS51194">
    <property type="entry name" value="HELICASE_CTER"/>
    <property type="match status" value="1"/>
</dbReference>
<proteinExistence type="inferred from homology"/>
<evidence type="ECO:0000256" key="1">
    <source>
        <dbReference type="ARBA" id="ARBA00007504"/>
    </source>
</evidence>
<keyword evidence="6 15" id="KW-0347">Helicase</keyword>
<evidence type="ECO:0000256" key="11">
    <source>
        <dbReference type="ARBA" id="ARBA00023235"/>
    </source>
</evidence>
<dbReference type="PANTHER" id="PTHR47964">
    <property type="entry name" value="ATP-DEPENDENT DNA HELICASE HOMOLOG RECG, CHLOROPLASTIC"/>
    <property type="match status" value="1"/>
</dbReference>
<keyword evidence="9 15" id="KW-0233">DNA recombination</keyword>
<reference evidence="18 19" key="1">
    <citation type="submission" date="2018-11" db="EMBL/GenBank/DDBJ databases">
        <title>Novel bacteria species description.</title>
        <authorList>
            <person name="Han J.-H."/>
        </authorList>
    </citation>
    <scope>NUCLEOTIDE SEQUENCE [LARGE SCALE GENOMIC DNA]</scope>
    <source>
        <strain evidence="18 19">KCTC23259</strain>
    </source>
</reference>
<dbReference type="Pfam" id="PF17191">
    <property type="entry name" value="RecG_wedge"/>
    <property type="match status" value="1"/>
</dbReference>
<keyword evidence="7 15" id="KW-0067">ATP-binding</keyword>
<evidence type="ECO:0000256" key="15">
    <source>
        <dbReference type="RuleBase" id="RU363016"/>
    </source>
</evidence>
<dbReference type="PANTHER" id="PTHR47964:SF1">
    <property type="entry name" value="ATP-DEPENDENT DNA HELICASE HOMOLOG RECG, CHLOROPLASTIC"/>
    <property type="match status" value="1"/>
</dbReference>
<comment type="catalytic activity">
    <reaction evidence="14 15">
        <text>ATP + H2O = ADP + phosphate + H(+)</text>
        <dbReference type="Rhea" id="RHEA:13065"/>
        <dbReference type="ChEBI" id="CHEBI:15377"/>
        <dbReference type="ChEBI" id="CHEBI:15378"/>
        <dbReference type="ChEBI" id="CHEBI:30616"/>
        <dbReference type="ChEBI" id="CHEBI:43474"/>
        <dbReference type="ChEBI" id="CHEBI:456216"/>
        <dbReference type="EC" id="5.6.2.4"/>
    </reaction>
</comment>
<feature type="domain" description="Helicase C-terminal" evidence="17">
    <location>
        <begin position="465"/>
        <end position="630"/>
    </location>
</feature>
<dbReference type="EMBL" id="RJUF01000022">
    <property type="protein sequence ID" value="MCP9763195.1"/>
    <property type="molecule type" value="Genomic_DNA"/>
</dbReference>
<dbReference type="InterPro" id="IPR033454">
    <property type="entry name" value="RecG_wedge"/>
</dbReference>
<dbReference type="AlphaFoldDB" id="A0AAE3KWN8"/>
<dbReference type="NCBIfam" id="NF008165">
    <property type="entry name" value="PRK10917.1-3"/>
    <property type="match status" value="1"/>
</dbReference>
<keyword evidence="3 15" id="KW-0547">Nucleotide-binding</keyword>
<comment type="similarity">
    <text evidence="1 15">Belongs to the helicase family. RecG subfamily.</text>
</comment>
<dbReference type="Gene3D" id="2.40.50.140">
    <property type="entry name" value="Nucleic acid-binding proteins"/>
    <property type="match status" value="1"/>
</dbReference>
<dbReference type="EC" id="5.6.2.4" evidence="13 15"/>
<evidence type="ECO:0000256" key="10">
    <source>
        <dbReference type="ARBA" id="ARBA00023204"/>
    </source>
</evidence>
<evidence type="ECO:0000256" key="7">
    <source>
        <dbReference type="ARBA" id="ARBA00022840"/>
    </source>
</evidence>
<keyword evidence="11" id="KW-0413">Isomerase</keyword>
<dbReference type="SUPFAM" id="SSF50249">
    <property type="entry name" value="Nucleic acid-binding proteins"/>
    <property type="match status" value="1"/>
</dbReference>
<dbReference type="GO" id="GO:0043138">
    <property type="term" value="F:3'-5' DNA helicase activity"/>
    <property type="evidence" value="ECO:0007669"/>
    <property type="project" value="UniProtKB-EC"/>
</dbReference>
<keyword evidence="4 15" id="KW-0227">DNA damage</keyword>
<comment type="function">
    <text evidence="15">Plays a critical role in recombination and DNA repair. Helps process Holliday junction intermediates to mature products by catalyzing branch migration. Has replication fork regression activity, unwinds stalled or blocked replication forks to make a HJ that can be resolved. Has a DNA unwinding activity characteristic of a DNA helicase with 3'-5' polarity.</text>
</comment>
<dbReference type="GO" id="GO:0006281">
    <property type="term" value="P:DNA repair"/>
    <property type="evidence" value="ECO:0007669"/>
    <property type="project" value="UniProtKB-UniRule"/>
</dbReference>
<sequence>MSSFFETKIESLRGVGPQKAEWLNKELGIFTFADLLEYYPFRHEDRTQFHRIADITEDMFAAQIVGRIASIELIGSGVGKQRLVATFRDSTSHMELVWFQSITYFQKYLKLNAEYVVYGKPVWFGGNYSITHPEIELLTPSNNKKGYFQAIYSLTEKLRKRYIESKLISIWVKNLLDIADPYINETIPESLLTKYRLVAKKHALRWLHVPKSQAELHQAQRRLKFEELFYNQLRLIKLSLVRKNDYAGQVFQKTSLITEFYNKHLPFDLTGAQKRVIKEIFADLKSGKQMNRLIQGDVGSGKTIVAFISMLMAIDSGAQACMMAPTEILAQQHYANLKKYGDLLGVRIEILTGSSKKKERAIIHEALLNGELKILVGTHALLEDIVQFKNLGLCVIDEQHRFGVAQRAKLWEKNKNFYPHMMVMTATPIPRTLAMTLFGDLDHSEIDEMPPGRKPIITVHRYDANRLKVFEFMRDELKKGRQIYMVFPLIEESEKLDLKNLYDGYESIERAFPGVPLSIVHGKMKPKDKEFEMQRFKKGETKIMVATTVIEVGVDVPNASVMVIESAQRFGLSQLHQLRGRVGRGADQSFCILMTDYKLSKDTQKRLQTMVQTENGFVISQVDLELRGPGDMGGTQQSGLIDLKIANLAKDEGILKIAREEAFKILKSDPELEMADNLPIKLHIDKIKNKELSWNRIS</sequence>
<keyword evidence="19" id="KW-1185">Reference proteome</keyword>
<evidence type="ECO:0000256" key="9">
    <source>
        <dbReference type="ARBA" id="ARBA00023172"/>
    </source>
</evidence>
<protein>
    <recommendedName>
        <fullName evidence="2 15">ATP-dependent DNA helicase RecG</fullName>
        <ecNumber evidence="13 15">5.6.2.4</ecNumber>
    </recommendedName>
</protein>
<keyword evidence="10 15" id="KW-0234">DNA repair</keyword>
<dbReference type="InterPro" id="IPR001650">
    <property type="entry name" value="Helicase_C-like"/>
</dbReference>
<evidence type="ECO:0000313" key="19">
    <source>
        <dbReference type="Proteomes" id="UP001204144"/>
    </source>
</evidence>
<dbReference type="InterPro" id="IPR045562">
    <property type="entry name" value="RecG_dom3_C"/>
</dbReference>
<evidence type="ECO:0000256" key="13">
    <source>
        <dbReference type="ARBA" id="ARBA00034808"/>
    </source>
</evidence>
<dbReference type="SMART" id="SM00487">
    <property type="entry name" value="DEXDc"/>
    <property type="match status" value="1"/>
</dbReference>
<dbReference type="InterPro" id="IPR014001">
    <property type="entry name" value="Helicase_ATP-bd"/>
</dbReference>
<evidence type="ECO:0000256" key="3">
    <source>
        <dbReference type="ARBA" id="ARBA00022741"/>
    </source>
</evidence>
<evidence type="ECO:0000259" key="16">
    <source>
        <dbReference type="PROSITE" id="PS51192"/>
    </source>
</evidence>
<dbReference type="InterPro" id="IPR012340">
    <property type="entry name" value="NA-bd_OB-fold"/>
</dbReference>
<dbReference type="CDD" id="cd04488">
    <property type="entry name" value="RecG_wedge_OBF"/>
    <property type="match status" value="1"/>
</dbReference>
<dbReference type="NCBIfam" id="TIGR00643">
    <property type="entry name" value="recG"/>
    <property type="match status" value="1"/>
</dbReference>
<comment type="catalytic activity">
    <reaction evidence="12 15">
        <text>Couples ATP hydrolysis with the unwinding of duplex DNA by translocating in the 3'-5' direction.</text>
        <dbReference type="EC" id="5.6.2.4"/>
    </reaction>
</comment>
<dbReference type="Pfam" id="PF00271">
    <property type="entry name" value="Helicase_C"/>
    <property type="match status" value="1"/>
</dbReference>
<dbReference type="CDD" id="cd17992">
    <property type="entry name" value="DEXHc_RecG"/>
    <property type="match status" value="1"/>
</dbReference>
<dbReference type="Pfam" id="PF00270">
    <property type="entry name" value="DEAD"/>
    <property type="match status" value="1"/>
</dbReference>
<evidence type="ECO:0000256" key="4">
    <source>
        <dbReference type="ARBA" id="ARBA00022763"/>
    </source>
</evidence>
<evidence type="ECO:0000259" key="17">
    <source>
        <dbReference type="PROSITE" id="PS51194"/>
    </source>
</evidence>
<dbReference type="InterPro" id="IPR011545">
    <property type="entry name" value="DEAD/DEAH_box_helicase_dom"/>
</dbReference>
<dbReference type="GO" id="GO:0016787">
    <property type="term" value="F:hydrolase activity"/>
    <property type="evidence" value="ECO:0007669"/>
    <property type="project" value="UniProtKB-KW"/>
</dbReference>
<comment type="caution">
    <text evidence="18">The sequence shown here is derived from an EMBL/GenBank/DDBJ whole genome shotgun (WGS) entry which is preliminary data.</text>
</comment>
<dbReference type="GO" id="GO:0006310">
    <property type="term" value="P:DNA recombination"/>
    <property type="evidence" value="ECO:0007669"/>
    <property type="project" value="UniProtKB-UniRule"/>
</dbReference>
<dbReference type="Pfam" id="PF19833">
    <property type="entry name" value="RecG_dom3_C"/>
    <property type="match status" value="1"/>
</dbReference>
<dbReference type="Proteomes" id="UP001204144">
    <property type="component" value="Unassembled WGS sequence"/>
</dbReference>
<dbReference type="SUPFAM" id="SSF52540">
    <property type="entry name" value="P-loop containing nucleoside triphosphate hydrolases"/>
    <property type="match status" value="2"/>
</dbReference>
<organism evidence="18 19">
    <name type="scientific">Lacihabitans soyangensis</name>
    <dbReference type="NCBI Taxonomy" id="869394"/>
    <lineage>
        <taxon>Bacteria</taxon>
        <taxon>Pseudomonadati</taxon>
        <taxon>Bacteroidota</taxon>
        <taxon>Cytophagia</taxon>
        <taxon>Cytophagales</taxon>
        <taxon>Leadbetterellaceae</taxon>
        <taxon>Lacihabitans</taxon>
    </lineage>
</organism>
<keyword evidence="8" id="KW-0238">DNA-binding</keyword>
<name>A0AAE3KWN8_9BACT</name>
<evidence type="ECO:0000256" key="8">
    <source>
        <dbReference type="ARBA" id="ARBA00023125"/>
    </source>
</evidence>
<dbReference type="RefSeq" id="WP_255036982.1">
    <property type="nucleotide sequence ID" value="NZ_RJUF01000022.1"/>
</dbReference>
<evidence type="ECO:0000313" key="18">
    <source>
        <dbReference type="EMBL" id="MCP9763195.1"/>
    </source>
</evidence>
<dbReference type="InterPro" id="IPR004609">
    <property type="entry name" value="ATP-dep_DNA_helicase_RecG"/>
</dbReference>
<evidence type="ECO:0000256" key="5">
    <source>
        <dbReference type="ARBA" id="ARBA00022801"/>
    </source>
</evidence>
<dbReference type="InterPro" id="IPR027417">
    <property type="entry name" value="P-loop_NTPase"/>
</dbReference>
<accession>A0AAE3KWN8</accession>
<dbReference type="GO" id="GO:0005524">
    <property type="term" value="F:ATP binding"/>
    <property type="evidence" value="ECO:0007669"/>
    <property type="project" value="UniProtKB-KW"/>
</dbReference>
<dbReference type="InterPro" id="IPR047112">
    <property type="entry name" value="RecG/Mfd"/>
</dbReference>
<dbReference type="GO" id="GO:0003677">
    <property type="term" value="F:DNA binding"/>
    <property type="evidence" value="ECO:0007669"/>
    <property type="project" value="UniProtKB-KW"/>
</dbReference>
<evidence type="ECO:0000256" key="6">
    <source>
        <dbReference type="ARBA" id="ARBA00022806"/>
    </source>
</evidence>
<dbReference type="SMART" id="SM00490">
    <property type="entry name" value="HELICc"/>
    <property type="match status" value="1"/>
</dbReference>